<evidence type="ECO:0000256" key="2">
    <source>
        <dbReference type="ARBA" id="ARBA00022801"/>
    </source>
</evidence>
<accession>A0A022R6P6</accession>
<keyword evidence="2 5" id="KW-0378">Hydrolase</keyword>
<keyword evidence="8" id="KW-1185">Reference proteome</keyword>
<evidence type="ECO:0008006" key="9">
    <source>
        <dbReference type="Google" id="ProtNLM"/>
    </source>
</evidence>
<dbReference type="GO" id="GO:0004553">
    <property type="term" value="F:hydrolase activity, hydrolyzing O-glycosyl compounds"/>
    <property type="evidence" value="ECO:0007669"/>
    <property type="project" value="InterPro"/>
</dbReference>
<dbReference type="Gene3D" id="3.20.20.80">
    <property type="entry name" value="Glycosidases"/>
    <property type="match status" value="1"/>
</dbReference>
<keyword evidence="3 5" id="KW-0326">Glycosidase</keyword>
<dbReference type="STRING" id="4155.A0A022R6P6"/>
<organism evidence="7 8">
    <name type="scientific">Erythranthe guttata</name>
    <name type="common">Yellow monkey flower</name>
    <name type="synonym">Mimulus guttatus</name>
    <dbReference type="NCBI Taxonomy" id="4155"/>
    <lineage>
        <taxon>Eukaryota</taxon>
        <taxon>Viridiplantae</taxon>
        <taxon>Streptophyta</taxon>
        <taxon>Embryophyta</taxon>
        <taxon>Tracheophyta</taxon>
        <taxon>Spermatophyta</taxon>
        <taxon>Magnoliopsida</taxon>
        <taxon>eudicotyledons</taxon>
        <taxon>Gunneridae</taxon>
        <taxon>Pentapetalae</taxon>
        <taxon>asterids</taxon>
        <taxon>lamiids</taxon>
        <taxon>Lamiales</taxon>
        <taxon>Phrymaceae</taxon>
        <taxon>Erythranthe</taxon>
    </lineage>
</organism>
<dbReference type="InterPro" id="IPR017853">
    <property type="entry name" value="GH"/>
</dbReference>
<dbReference type="FunFam" id="3.20.20.80:FF:000010">
    <property type="entry name" value="glucan endo-1,3-beta-glucosidase, basic"/>
    <property type="match status" value="1"/>
</dbReference>
<dbReference type="InterPro" id="IPR000490">
    <property type="entry name" value="Glyco_hydro_17"/>
</dbReference>
<dbReference type="eggNOG" id="ENOG502RRK1">
    <property type="taxonomic scope" value="Eukaryota"/>
</dbReference>
<feature type="chain" id="PRO_5001504522" description="Glucan endo-1,3-beta-D-glucosidase" evidence="6">
    <location>
        <begin position="24"/>
        <end position="344"/>
    </location>
</feature>
<dbReference type="PANTHER" id="PTHR32227">
    <property type="entry name" value="GLUCAN ENDO-1,3-BETA-GLUCOSIDASE BG1-RELATED-RELATED"/>
    <property type="match status" value="1"/>
</dbReference>
<evidence type="ECO:0000256" key="4">
    <source>
        <dbReference type="RuleBase" id="RU004335"/>
    </source>
</evidence>
<dbReference type="Pfam" id="PF00332">
    <property type="entry name" value="Glyco_hydro_17"/>
    <property type="match status" value="1"/>
</dbReference>
<evidence type="ECO:0000313" key="8">
    <source>
        <dbReference type="Proteomes" id="UP000030748"/>
    </source>
</evidence>
<dbReference type="EMBL" id="KI630592">
    <property type="protein sequence ID" value="EYU35916.1"/>
    <property type="molecule type" value="Genomic_DNA"/>
</dbReference>
<evidence type="ECO:0000256" key="1">
    <source>
        <dbReference type="ARBA" id="ARBA00008773"/>
    </source>
</evidence>
<protein>
    <recommendedName>
        <fullName evidence="9">Glucan endo-1,3-beta-D-glucosidase</fullName>
    </recommendedName>
</protein>
<gene>
    <name evidence="7" type="ORF">MIMGU_mgv1a009371mg</name>
</gene>
<dbReference type="PhylomeDB" id="A0A022R6P6"/>
<sequence length="344" mass="37514">MSSVSSLLCFLIIFFAAVSGVLCQSNQGTIGVCNGRVGGNLPPEKDVVEFYKTNGIKRMRIYDPNQATLTALQNSGIELMLGVPNVDLQSLQTDATTWVNANVRAHFPSTKIRYIAVGNEVDPENPETQIYAPLVLPAMQSIYRALTLFNLQDQIKVSTATFSAVLTDTYPPSKATFKSNSFMEPIVKFLAQTRSPLLANIYPYFGYIGDAENIQLPYALFTAAGVVVQDGGYGYRNLFDAMVDAMYSATEKAGGGSVEIVVSESGWPSDGGVAATVENAGVYYRNLIGHVNKGTPKKPGKAIETYLFAMFDENQKPGAESEQHFGLFNPDNMQLKYQPLSFNN</sequence>
<dbReference type="InterPro" id="IPR044965">
    <property type="entry name" value="Glyco_hydro_17_plant"/>
</dbReference>
<dbReference type="PROSITE" id="PS00587">
    <property type="entry name" value="GLYCOSYL_HYDROL_F17"/>
    <property type="match status" value="1"/>
</dbReference>
<comment type="similarity">
    <text evidence="1 4">Belongs to the glycosyl hydrolase 17 family.</text>
</comment>
<evidence type="ECO:0000313" key="7">
    <source>
        <dbReference type="EMBL" id="EYU35916.1"/>
    </source>
</evidence>
<feature type="signal peptide" evidence="6">
    <location>
        <begin position="1"/>
        <end position="23"/>
    </location>
</feature>
<evidence type="ECO:0000256" key="3">
    <source>
        <dbReference type="ARBA" id="ARBA00023295"/>
    </source>
</evidence>
<dbReference type="GO" id="GO:0005975">
    <property type="term" value="P:carbohydrate metabolic process"/>
    <property type="evidence" value="ECO:0007669"/>
    <property type="project" value="InterPro"/>
</dbReference>
<proteinExistence type="inferred from homology"/>
<keyword evidence="6" id="KW-0732">Signal</keyword>
<reference evidence="7 8" key="1">
    <citation type="journal article" date="2013" name="Proc. Natl. Acad. Sci. U.S.A.">
        <title>Fine-scale variation in meiotic recombination in Mimulus inferred from population shotgun sequencing.</title>
        <authorList>
            <person name="Hellsten U."/>
            <person name="Wright K.M."/>
            <person name="Jenkins J."/>
            <person name="Shu S."/>
            <person name="Yuan Y."/>
            <person name="Wessler S.R."/>
            <person name="Schmutz J."/>
            <person name="Willis J.H."/>
            <person name="Rokhsar D.S."/>
        </authorList>
    </citation>
    <scope>NUCLEOTIDE SEQUENCE [LARGE SCALE GENOMIC DNA]</scope>
    <source>
        <strain evidence="8">cv. DUN x IM62</strain>
    </source>
</reference>
<evidence type="ECO:0000256" key="5">
    <source>
        <dbReference type="RuleBase" id="RU004336"/>
    </source>
</evidence>
<dbReference type="AlphaFoldDB" id="A0A022R6P6"/>
<evidence type="ECO:0000256" key="6">
    <source>
        <dbReference type="SAM" id="SignalP"/>
    </source>
</evidence>
<dbReference type="SUPFAM" id="SSF51445">
    <property type="entry name" value="(Trans)glycosidases"/>
    <property type="match status" value="1"/>
</dbReference>
<dbReference type="Proteomes" id="UP000030748">
    <property type="component" value="Unassembled WGS sequence"/>
</dbReference>
<name>A0A022R6P6_ERYGU</name>